<evidence type="ECO:0000313" key="2">
    <source>
        <dbReference type="Proteomes" id="UP000241964"/>
    </source>
</evidence>
<reference evidence="1 2" key="1">
    <citation type="submission" date="2018-03" db="EMBL/GenBank/DDBJ databases">
        <title>Genomic Encyclopedia of Archaeal and Bacterial Type Strains, Phase II (KMG-II): from individual species to whole genera.</title>
        <authorList>
            <person name="Goeker M."/>
        </authorList>
    </citation>
    <scope>NUCLEOTIDE SEQUENCE [LARGE SCALE GENOMIC DNA]</scope>
    <source>
        <strain evidence="1 2">DSM 29057</strain>
    </source>
</reference>
<name>A0A2P8FN64_9BACT</name>
<dbReference type="RefSeq" id="WP_106598800.1">
    <property type="nucleotide sequence ID" value="NZ_PYAS01000017.1"/>
</dbReference>
<dbReference type="SUPFAM" id="SSF55961">
    <property type="entry name" value="Bet v1-like"/>
    <property type="match status" value="1"/>
</dbReference>
<proteinExistence type="predicted"/>
<protein>
    <submittedName>
        <fullName evidence="1">Ligand-binding SRPBCC domain-containing protein</fullName>
    </submittedName>
</protein>
<comment type="caution">
    <text evidence="1">The sequence shown here is derived from an EMBL/GenBank/DDBJ whole genome shotgun (WGS) entry which is preliminary data.</text>
</comment>
<dbReference type="CDD" id="cd07820">
    <property type="entry name" value="SRPBCC_3"/>
    <property type="match status" value="1"/>
</dbReference>
<dbReference type="EMBL" id="PYAS01000017">
    <property type="protein sequence ID" value="PSL23159.1"/>
    <property type="molecule type" value="Genomic_DNA"/>
</dbReference>
<dbReference type="Gene3D" id="3.30.530.20">
    <property type="match status" value="1"/>
</dbReference>
<gene>
    <name evidence="1" type="ORF">CLV60_11736</name>
</gene>
<evidence type="ECO:0000313" key="1">
    <source>
        <dbReference type="EMBL" id="PSL23159.1"/>
    </source>
</evidence>
<sequence length="150" mass="17165">MTTIHLTTVIHAPIKACFDAARSVDAHLSSTSGTNEKVVAGRMTGLFEAGDVVTWEAKHLGVRQRLTVEIGRMIEPTFFEDQMLKGAFKSMRHEHHFVEENGATVMTDLFQYETPFGILGVLFDKLYLENYMRKFLQKRNLHLKHDLERA</sequence>
<keyword evidence="2" id="KW-1185">Reference proteome</keyword>
<dbReference type="Proteomes" id="UP000241964">
    <property type="component" value="Unassembled WGS sequence"/>
</dbReference>
<dbReference type="AlphaFoldDB" id="A0A2P8FN64"/>
<dbReference type="InterPro" id="IPR023393">
    <property type="entry name" value="START-like_dom_sf"/>
</dbReference>
<accession>A0A2P8FN64</accession>
<dbReference type="OrthoDB" id="9801773at2"/>
<organism evidence="1 2">
    <name type="scientific">Dyadobacter jiangsuensis</name>
    <dbReference type="NCBI Taxonomy" id="1591085"/>
    <lineage>
        <taxon>Bacteria</taxon>
        <taxon>Pseudomonadati</taxon>
        <taxon>Bacteroidota</taxon>
        <taxon>Cytophagia</taxon>
        <taxon>Cytophagales</taxon>
        <taxon>Spirosomataceae</taxon>
        <taxon>Dyadobacter</taxon>
    </lineage>
</organism>